<sequence length="134" mass="15018">MWLEAISGLRINLDKSELFLVGCVENAKALAAELGCKIGSLPSSYLGLSLGVPYKFVVLGMDWRRVVCKDAWMKDVWSSTNGGRSWSLQFSRPFNDWEVDEVHRFLLGLNGKSVLRDVEDKWVLPTTIKATLLG</sequence>
<accession>A0A438F281</accession>
<comment type="caution">
    <text evidence="1">The sequence shown here is derived from an EMBL/GenBank/DDBJ whole genome shotgun (WGS) entry which is preliminary data.</text>
</comment>
<protein>
    <recommendedName>
        <fullName evidence="3">Reverse transcriptase domain-containing protein</fullName>
    </recommendedName>
</protein>
<gene>
    <name evidence="1" type="ORF">CK203_092198</name>
</gene>
<proteinExistence type="predicted"/>
<evidence type="ECO:0008006" key="3">
    <source>
        <dbReference type="Google" id="ProtNLM"/>
    </source>
</evidence>
<reference evidence="1 2" key="1">
    <citation type="journal article" date="2018" name="PLoS Genet.">
        <title>Population sequencing reveals clonal diversity and ancestral inbreeding in the grapevine cultivar Chardonnay.</title>
        <authorList>
            <person name="Roach M.J."/>
            <person name="Johnson D.L."/>
            <person name="Bohlmann J."/>
            <person name="van Vuuren H.J."/>
            <person name="Jones S.J."/>
            <person name="Pretorius I.S."/>
            <person name="Schmidt S.A."/>
            <person name="Borneman A.R."/>
        </authorList>
    </citation>
    <scope>NUCLEOTIDE SEQUENCE [LARGE SCALE GENOMIC DNA]</scope>
    <source>
        <strain evidence="2">cv. Chardonnay</strain>
        <tissue evidence="1">Leaf</tissue>
    </source>
</reference>
<organism evidence="1 2">
    <name type="scientific">Vitis vinifera</name>
    <name type="common">Grape</name>
    <dbReference type="NCBI Taxonomy" id="29760"/>
    <lineage>
        <taxon>Eukaryota</taxon>
        <taxon>Viridiplantae</taxon>
        <taxon>Streptophyta</taxon>
        <taxon>Embryophyta</taxon>
        <taxon>Tracheophyta</taxon>
        <taxon>Spermatophyta</taxon>
        <taxon>Magnoliopsida</taxon>
        <taxon>eudicotyledons</taxon>
        <taxon>Gunneridae</taxon>
        <taxon>Pentapetalae</taxon>
        <taxon>rosids</taxon>
        <taxon>Vitales</taxon>
        <taxon>Vitaceae</taxon>
        <taxon>Viteae</taxon>
        <taxon>Vitis</taxon>
    </lineage>
</organism>
<dbReference type="Proteomes" id="UP000288805">
    <property type="component" value="Unassembled WGS sequence"/>
</dbReference>
<name>A0A438F281_VITVI</name>
<dbReference type="EMBL" id="QGNW01001133">
    <property type="protein sequence ID" value="RVW54124.1"/>
    <property type="molecule type" value="Genomic_DNA"/>
</dbReference>
<evidence type="ECO:0000313" key="1">
    <source>
        <dbReference type="EMBL" id="RVW54124.1"/>
    </source>
</evidence>
<evidence type="ECO:0000313" key="2">
    <source>
        <dbReference type="Proteomes" id="UP000288805"/>
    </source>
</evidence>
<dbReference type="AlphaFoldDB" id="A0A438F281"/>